<evidence type="ECO:0000313" key="2">
    <source>
        <dbReference type="EMBL" id="RUT11722.1"/>
    </source>
</evidence>
<proteinExistence type="predicted"/>
<dbReference type="EMBL" id="RSCK01000022">
    <property type="protein sequence ID" value="RUT11722.1"/>
    <property type="molecule type" value="Genomic_DNA"/>
</dbReference>
<gene>
    <name evidence="2" type="ORF">DSM107010_30490</name>
</gene>
<keyword evidence="3" id="KW-1185">Reference proteome</keyword>
<sequence>MDADWQEYELSQGKSTIFIHHLLPIWQLVSTKKKQWITFKVSELEMQALEAYCQQTQRTKTDVLRDLIRGLPTYTNSRSATRGFNLNQPPHPEEDPNF</sequence>
<dbReference type="Proteomes" id="UP000282574">
    <property type="component" value="Unassembled WGS sequence"/>
</dbReference>
<evidence type="ECO:0008006" key="4">
    <source>
        <dbReference type="Google" id="ProtNLM"/>
    </source>
</evidence>
<organism evidence="2 3">
    <name type="scientific">Chroococcidiopsis cubana SAG 39.79</name>
    <dbReference type="NCBI Taxonomy" id="388085"/>
    <lineage>
        <taxon>Bacteria</taxon>
        <taxon>Bacillati</taxon>
        <taxon>Cyanobacteriota</taxon>
        <taxon>Cyanophyceae</taxon>
        <taxon>Chroococcidiopsidales</taxon>
        <taxon>Chroococcidiopsidaceae</taxon>
        <taxon>Chroococcidiopsis</taxon>
    </lineage>
</organism>
<protein>
    <recommendedName>
        <fullName evidence="4">Ribbon-helix-helix protein CopG domain-containing protein</fullName>
    </recommendedName>
</protein>
<comment type="caution">
    <text evidence="2">The sequence shown here is derived from an EMBL/GenBank/DDBJ whole genome shotgun (WGS) entry which is preliminary data.</text>
</comment>
<feature type="compositionally biased region" description="Polar residues" evidence="1">
    <location>
        <begin position="74"/>
        <end position="88"/>
    </location>
</feature>
<evidence type="ECO:0000256" key="1">
    <source>
        <dbReference type="SAM" id="MobiDB-lite"/>
    </source>
</evidence>
<dbReference type="AlphaFoldDB" id="A0AB37UK05"/>
<name>A0AB37UK05_9CYAN</name>
<evidence type="ECO:0000313" key="3">
    <source>
        <dbReference type="Proteomes" id="UP000282574"/>
    </source>
</evidence>
<accession>A0AB37UK05</accession>
<reference evidence="2 3" key="1">
    <citation type="journal article" date="2019" name="Genome Biol. Evol.">
        <title>Day and night: Metabolic profiles and evolutionary relationships of six axenic non-marine cyanobacteria.</title>
        <authorList>
            <person name="Will S.E."/>
            <person name="Henke P."/>
            <person name="Boedeker C."/>
            <person name="Huang S."/>
            <person name="Brinkmann H."/>
            <person name="Rohde M."/>
            <person name="Jarek M."/>
            <person name="Friedl T."/>
            <person name="Seufert S."/>
            <person name="Schumacher M."/>
            <person name="Overmann J."/>
            <person name="Neumann-Schaal M."/>
            <person name="Petersen J."/>
        </authorList>
    </citation>
    <scope>NUCLEOTIDE SEQUENCE [LARGE SCALE GENOMIC DNA]</scope>
    <source>
        <strain evidence="2 3">SAG 39.79</strain>
    </source>
</reference>
<feature type="region of interest" description="Disordered" evidence="1">
    <location>
        <begin position="74"/>
        <end position="98"/>
    </location>
</feature>